<sequence length="707" mass="80390">MELPVGNNVVPLQSDTIRLVQNGCSFHGLWSEDLNQHLKDFFKLVDSLDLDGDNRERTRLRLFPFSLRDQARIGINAFQQDPSPHGRILLLVSLLNSFHQKGPQNFATISLCSNNIKKNLSQKHGLISRTYSEKSLTTELISSSKAWATIEELARYEEEGWNDPVAPGEGSLDYENPDIEQLLGVMEYKVDALIKDAISLMGSSEGVFRITSNEMYQLPLEPLRQEEFEHIMMNFILNQEERVKQLEEYMDVIMDDFMQLSSEVTRRLKEKIIEKGSRMRKIEKITRYLENEDPKPSSNLKFSETLTKSTSFHAPNFILPKSLYVKHIRTIFPSPPLGRESTFGFKPSTNNNQNIKSRYDAENPNPQSTPQVLLSFEEYIPPMTYLDEVKETIGIPINVEPFDETPIEDLGLNTCNNDIPLSSREIPSFDEPEPQVLPNFSPLDVNLGDKRGIDPLIKPHSPNSFWMKVVDPLPIHTPPLPHVASFRPKEISCYYHPCVDDPKKHYGFKPGLLGQSGSLSVDFLNLEVIVNNFLEGLSFPVKPKEVENGRIKETHHLEHIIQHPPFQYKALSHHDGILETASQAIHDAVTTHQVTASHHFMTASARTNSNADLEDSSYDGILVVLLLVIDVHVRNINTTQAQQKALDDALVALTNQFEFGKCNMRFKTKIKPKEDTFQVVLDALALTPFYRAFLITADVPAIYMQEF</sequence>
<dbReference type="Proteomes" id="UP001151760">
    <property type="component" value="Unassembled WGS sequence"/>
</dbReference>
<comment type="caution">
    <text evidence="2">The sequence shown here is derived from an EMBL/GenBank/DDBJ whole genome shotgun (WGS) entry which is preliminary data.</text>
</comment>
<reference evidence="2" key="2">
    <citation type="submission" date="2022-01" db="EMBL/GenBank/DDBJ databases">
        <authorList>
            <person name="Yamashiro T."/>
            <person name="Shiraishi A."/>
            <person name="Satake H."/>
            <person name="Nakayama K."/>
        </authorList>
    </citation>
    <scope>NUCLEOTIDE SEQUENCE</scope>
</reference>
<name>A0ABQ5IQX2_9ASTR</name>
<keyword evidence="3" id="KW-1185">Reference proteome</keyword>
<accession>A0ABQ5IQX2</accession>
<protein>
    <submittedName>
        <fullName evidence="2">Uncharacterized protein</fullName>
    </submittedName>
</protein>
<gene>
    <name evidence="2" type="ORF">Tco_1113004</name>
</gene>
<proteinExistence type="predicted"/>
<dbReference type="EMBL" id="BQNB010021083">
    <property type="protein sequence ID" value="GJU02666.1"/>
    <property type="molecule type" value="Genomic_DNA"/>
</dbReference>
<evidence type="ECO:0000313" key="2">
    <source>
        <dbReference type="EMBL" id="GJU02666.1"/>
    </source>
</evidence>
<evidence type="ECO:0000256" key="1">
    <source>
        <dbReference type="SAM" id="MobiDB-lite"/>
    </source>
</evidence>
<feature type="region of interest" description="Disordered" evidence="1">
    <location>
        <begin position="339"/>
        <end position="367"/>
    </location>
</feature>
<evidence type="ECO:0000313" key="3">
    <source>
        <dbReference type="Proteomes" id="UP001151760"/>
    </source>
</evidence>
<feature type="compositionally biased region" description="Polar residues" evidence="1">
    <location>
        <begin position="347"/>
        <end position="356"/>
    </location>
</feature>
<reference evidence="2" key="1">
    <citation type="journal article" date="2022" name="Int. J. Mol. Sci.">
        <title>Draft Genome of Tanacetum Coccineum: Genomic Comparison of Closely Related Tanacetum-Family Plants.</title>
        <authorList>
            <person name="Yamashiro T."/>
            <person name="Shiraishi A."/>
            <person name="Nakayama K."/>
            <person name="Satake H."/>
        </authorList>
    </citation>
    <scope>NUCLEOTIDE SEQUENCE</scope>
</reference>
<organism evidence="2 3">
    <name type="scientific">Tanacetum coccineum</name>
    <dbReference type="NCBI Taxonomy" id="301880"/>
    <lineage>
        <taxon>Eukaryota</taxon>
        <taxon>Viridiplantae</taxon>
        <taxon>Streptophyta</taxon>
        <taxon>Embryophyta</taxon>
        <taxon>Tracheophyta</taxon>
        <taxon>Spermatophyta</taxon>
        <taxon>Magnoliopsida</taxon>
        <taxon>eudicotyledons</taxon>
        <taxon>Gunneridae</taxon>
        <taxon>Pentapetalae</taxon>
        <taxon>asterids</taxon>
        <taxon>campanulids</taxon>
        <taxon>Asterales</taxon>
        <taxon>Asteraceae</taxon>
        <taxon>Asteroideae</taxon>
        <taxon>Anthemideae</taxon>
        <taxon>Anthemidinae</taxon>
        <taxon>Tanacetum</taxon>
    </lineage>
</organism>